<gene>
    <name evidence="1" type="ORF">A2765_00610</name>
</gene>
<name>A0A1F6DC25_9BACT</name>
<protein>
    <submittedName>
        <fullName evidence="1">Uncharacterized protein</fullName>
    </submittedName>
</protein>
<reference evidence="1 2" key="1">
    <citation type="journal article" date="2016" name="Nat. Commun.">
        <title>Thousands of microbial genomes shed light on interconnected biogeochemical processes in an aquifer system.</title>
        <authorList>
            <person name="Anantharaman K."/>
            <person name="Brown C.T."/>
            <person name="Hug L.A."/>
            <person name="Sharon I."/>
            <person name="Castelle C.J."/>
            <person name="Probst A.J."/>
            <person name="Thomas B.C."/>
            <person name="Singh A."/>
            <person name="Wilkins M.J."/>
            <person name="Karaoz U."/>
            <person name="Brodie E.L."/>
            <person name="Williams K.H."/>
            <person name="Hubbard S.S."/>
            <person name="Banfield J.F."/>
        </authorList>
    </citation>
    <scope>NUCLEOTIDE SEQUENCE [LARGE SCALE GENOMIC DNA]</scope>
</reference>
<sequence>MCAAQYLALFPLIVVDALPELLAVANITSMAAIEGPNGVFERSYFFVIPYGVVDVLKYEPAFALRPTSIANKATTASFAAFVVIDDVVASDPNPVFSDNVSMGDVVDTSTPEYGMIAPSAVVCPTNRQR</sequence>
<evidence type="ECO:0000313" key="1">
    <source>
        <dbReference type="EMBL" id="OGG58867.1"/>
    </source>
</evidence>
<organism evidence="1 2">
    <name type="scientific">Candidatus Kaiserbacteria bacterium RIFCSPHIGHO2_01_FULL_56_24</name>
    <dbReference type="NCBI Taxonomy" id="1798487"/>
    <lineage>
        <taxon>Bacteria</taxon>
        <taxon>Candidatus Kaiseribacteriota</taxon>
    </lineage>
</organism>
<dbReference type="EMBL" id="MFLA01000026">
    <property type="protein sequence ID" value="OGG58867.1"/>
    <property type="molecule type" value="Genomic_DNA"/>
</dbReference>
<accession>A0A1F6DC25</accession>
<dbReference type="Proteomes" id="UP000176377">
    <property type="component" value="Unassembled WGS sequence"/>
</dbReference>
<evidence type="ECO:0000313" key="2">
    <source>
        <dbReference type="Proteomes" id="UP000176377"/>
    </source>
</evidence>
<dbReference type="AlphaFoldDB" id="A0A1F6DC25"/>
<proteinExistence type="predicted"/>
<comment type="caution">
    <text evidence="1">The sequence shown here is derived from an EMBL/GenBank/DDBJ whole genome shotgun (WGS) entry which is preliminary data.</text>
</comment>